<dbReference type="InterPro" id="IPR036366">
    <property type="entry name" value="PGBDSf"/>
</dbReference>
<name>A0ABX8QZQ4_9ACTN</name>
<evidence type="ECO:0000313" key="3">
    <source>
        <dbReference type="EMBL" id="QXJ24325.1"/>
    </source>
</evidence>
<sequence>MNLKRIAIAGTVAAAVVAGGTALAAPASADTTSYAAPYGYWPVLRQGQTSENVRALQWFLSCDGYDQPAPSHFGPKTRANVVAFQQRYLTSFDGNVGAQTWRALLTHAAPTGYGQKNNCVKALQVLLNKWRYSDDLPITGYHGPRTKQKLIRFQSGHGLPATGTPDLRTYHKLIATASGS</sequence>
<evidence type="ECO:0000313" key="4">
    <source>
        <dbReference type="Proteomes" id="UP001049518"/>
    </source>
</evidence>
<dbReference type="Gene3D" id="1.10.101.10">
    <property type="entry name" value="PGBD-like superfamily/PGBD"/>
    <property type="match status" value="2"/>
</dbReference>
<feature type="domain" description="Peptidoglycan binding-like" evidence="2">
    <location>
        <begin position="50"/>
        <end position="104"/>
    </location>
</feature>
<reference evidence="3" key="1">
    <citation type="submission" date="2020-07" db="EMBL/GenBank/DDBJ databases">
        <authorList>
            <person name="Tarantini F.S."/>
            <person name="Hong K.W."/>
            <person name="Chan K.G."/>
        </authorList>
    </citation>
    <scope>NUCLEOTIDE SEQUENCE</scope>
    <source>
        <strain evidence="3">32-07</strain>
    </source>
</reference>
<dbReference type="InterPro" id="IPR036365">
    <property type="entry name" value="PGBD-like_sf"/>
</dbReference>
<feature type="chain" id="PRO_5047192184" evidence="1">
    <location>
        <begin position="25"/>
        <end position="180"/>
    </location>
</feature>
<evidence type="ECO:0000256" key="1">
    <source>
        <dbReference type="SAM" id="SignalP"/>
    </source>
</evidence>
<dbReference type="InterPro" id="IPR002477">
    <property type="entry name" value="Peptidoglycan-bd-like"/>
</dbReference>
<organism evidence="3 4">
    <name type="scientific">Actinomadura graeca</name>
    <dbReference type="NCBI Taxonomy" id="2750812"/>
    <lineage>
        <taxon>Bacteria</taxon>
        <taxon>Bacillati</taxon>
        <taxon>Actinomycetota</taxon>
        <taxon>Actinomycetes</taxon>
        <taxon>Streptosporangiales</taxon>
        <taxon>Thermomonosporaceae</taxon>
        <taxon>Actinomadura</taxon>
    </lineage>
</organism>
<evidence type="ECO:0000259" key="2">
    <source>
        <dbReference type="Pfam" id="PF01471"/>
    </source>
</evidence>
<protein>
    <submittedName>
        <fullName evidence="3">Peptidoglycan-binding protein</fullName>
    </submittedName>
</protein>
<dbReference type="Proteomes" id="UP001049518">
    <property type="component" value="Chromosome"/>
</dbReference>
<feature type="domain" description="Peptidoglycan binding-like" evidence="2">
    <location>
        <begin position="120"/>
        <end position="173"/>
    </location>
</feature>
<dbReference type="RefSeq" id="WP_231330054.1">
    <property type="nucleotide sequence ID" value="NZ_CP059572.1"/>
</dbReference>
<dbReference type="SUPFAM" id="SSF47090">
    <property type="entry name" value="PGBD-like"/>
    <property type="match status" value="2"/>
</dbReference>
<dbReference type="Pfam" id="PF01471">
    <property type="entry name" value="PG_binding_1"/>
    <property type="match status" value="2"/>
</dbReference>
<feature type="signal peptide" evidence="1">
    <location>
        <begin position="1"/>
        <end position="24"/>
    </location>
</feature>
<proteinExistence type="predicted"/>
<keyword evidence="1" id="KW-0732">Signal</keyword>
<accession>A0ABX8QZQ4</accession>
<dbReference type="EMBL" id="CP059572">
    <property type="protein sequence ID" value="QXJ24325.1"/>
    <property type="molecule type" value="Genomic_DNA"/>
</dbReference>
<gene>
    <name evidence="3" type="ORF">AGRA3207_005625</name>
</gene>
<keyword evidence="4" id="KW-1185">Reference proteome</keyword>